<name>A0A3B6SPS3_WHEAT</name>
<dbReference type="PANTHER" id="PTHR31286:SF167">
    <property type="entry name" value="OS09G0268800 PROTEIN"/>
    <property type="match status" value="1"/>
</dbReference>
<evidence type="ECO:0000313" key="3">
    <source>
        <dbReference type="Proteomes" id="UP000019116"/>
    </source>
</evidence>
<dbReference type="Proteomes" id="UP000019116">
    <property type="component" value="Chromosome 7B"/>
</dbReference>
<proteinExistence type="predicted"/>
<protein>
    <recommendedName>
        <fullName evidence="4">DUF4283 domain-containing protein</fullName>
    </recommendedName>
</protein>
<dbReference type="InterPro" id="IPR040256">
    <property type="entry name" value="At4g02000-like"/>
</dbReference>
<dbReference type="PANTHER" id="PTHR31286">
    <property type="entry name" value="GLYCINE-RICH CELL WALL STRUCTURAL PROTEIN 1.8-LIKE"/>
    <property type="match status" value="1"/>
</dbReference>
<feature type="compositionally biased region" description="Polar residues" evidence="1">
    <location>
        <begin position="341"/>
        <end position="354"/>
    </location>
</feature>
<feature type="compositionally biased region" description="Basic and acidic residues" evidence="1">
    <location>
        <begin position="260"/>
        <end position="269"/>
    </location>
</feature>
<dbReference type="EnsemblPlants" id="TraesCS7B02G325000.2">
    <property type="protein sequence ID" value="TraesCS7B02G325000.2"/>
    <property type="gene ID" value="TraesCS7B02G325000"/>
</dbReference>
<evidence type="ECO:0000313" key="2">
    <source>
        <dbReference type="EnsemblPlants" id="TraesCS7B02G325000.2"/>
    </source>
</evidence>
<dbReference type="AlphaFoldDB" id="A0A3B6SPS3"/>
<dbReference type="Gramene" id="TraesCS7B02G325000.2">
    <property type="protein sequence ID" value="TraesCS7B02G325000.2"/>
    <property type="gene ID" value="TraesCS7B02G325000"/>
</dbReference>
<accession>A0A3B6SPS3</accession>
<dbReference type="OMA" id="IMEGGPW"/>
<reference evidence="2" key="1">
    <citation type="submission" date="2018-08" db="EMBL/GenBank/DDBJ databases">
        <authorList>
            <person name="Rossello M."/>
        </authorList>
    </citation>
    <scope>NUCLEOTIDE SEQUENCE [LARGE SCALE GENOMIC DNA]</scope>
    <source>
        <strain evidence="2">cv. Chinese Spring</strain>
    </source>
</reference>
<dbReference type="OrthoDB" id="689628at2759"/>
<dbReference type="STRING" id="4565.A0A3B6SPS3"/>
<keyword evidence="3" id="KW-1185">Reference proteome</keyword>
<reference evidence="2" key="2">
    <citation type="submission" date="2018-10" db="UniProtKB">
        <authorList>
            <consortium name="EnsemblPlants"/>
        </authorList>
    </citation>
    <scope>IDENTIFICATION</scope>
</reference>
<sequence length="387" mass="43020">MSDGGEVEYGDFHDHDLEGQFAGMRLHGKEEEDLDFSEEVEDLIKDVRWLALFPVHTTKPFSHAALLTQMRNAWSVAQGATFNIKGPNLFLVQCHCLGDWRKIMEGGPWLFRRASVVIEEYDGFSDVNEYSLNKIPLWARVKGLSDGLTRRKELAKKVAAKVGEPPFKVIVNEGRINPASILRARVFMDVNAPLVRFVHITLKERKKYSVYYEKLPDFWFACGLIGHLADECGYGVHDPRTFEWGDWLLWELEIPAGRGRGRETGRGDRGGQGGRGTTVDRGRGGAQEDNSQPAQQMDLDVERGARKRLVSADGSITIRGQPISNLAGKVAGTVMLLEGATPSSSNSAPVSTPGKNPIVKRRRQQGDDGKDMELTMEAASLEEGRRA</sequence>
<feature type="compositionally biased region" description="Basic and acidic residues" evidence="1">
    <location>
        <begin position="364"/>
        <end position="373"/>
    </location>
</feature>
<evidence type="ECO:0008006" key="4">
    <source>
        <dbReference type="Google" id="ProtNLM"/>
    </source>
</evidence>
<evidence type="ECO:0000256" key="1">
    <source>
        <dbReference type="SAM" id="MobiDB-lite"/>
    </source>
</evidence>
<feature type="region of interest" description="Disordered" evidence="1">
    <location>
        <begin position="339"/>
        <end position="387"/>
    </location>
</feature>
<dbReference type="Gramene" id="TraesCS7B03G0869500.2">
    <property type="protein sequence ID" value="TraesCS7B03G0869500.2.CDS"/>
    <property type="gene ID" value="TraesCS7B03G0869500"/>
</dbReference>
<organism evidence="2">
    <name type="scientific">Triticum aestivum</name>
    <name type="common">Wheat</name>
    <dbReference type="NCBI Taxonomy" id="4565"/>
    <lineage>
        <taxon>Eukaryota</taxon>
        <taxon>Viridiplantae</taxon>
        <taxon>Streptophyta</taxon>
        <taxon>Embryophyta</taxon>
        <taxon>Tracheophyta</taxon>
        <taxon>Spermatophyta</taxon>
        <taxon>Magnoliopsida</taxon>
        <taxon>Liliopsida</taxon>
        <taxon>Poales</taxon>
        <taxon>Poaceae</taxon>
        <taxon>BOP clade</taxon>
        <taxon>Pooideae</taxon>
        <taxon>Triticodae</taxon>
        <taxon>Triticeae</taxon>
        <taxon>Triticinae</taxon>
        <taxon>Triticum</taxon>
    </lineage>
</organism>
<feature type="region of interest" description="Disordered" evidence="1">
    <location>
        <begin position="259"/>
        <end position="298"/>
    </location>
</feature>